<name>X1DXJ5_9ZZZZ</name>
<dbReference type="EMBL" id="BART01037980">
    <property type="protein sequence ID" value="GAH12935.1"/>
    <property type="molecule type" value="Genomic_DNA"/>
</dbReference>
<accession>X1DXJ5</accession>
<reference evidence="2" key="1">
    <citation type="journal article" date="2014" name="Front. Microbiol.">
        <title>High frequency of phylogenetically diverse reductive dehalogenase-homologous genes in deep subseafloor sedimentary metagenomes.</title>
        <authorList>
            <person name="Kawai M."/>
            <person name="Futagami T."/>
            <person name="Toyoda A."/>
            <person name="Takaki Y."/>
            <person name="Nishi S."/>
            <person name="Hori S."/>
            <person name="Arai W."/>
            <person name="Tsubouchi T."/>
            <person name="Morono Y."/>
            <person name="Uchiyama I."/>
            <person name="Ito T."/>
            <person name="Fujiyama A."/>
            <person name="Inagaki F."/>
            <person name="Takami H."/>
        </authorList>
    </citation>
    <scope>NUCLEOTIDE SEQUENCE</scope>
    <source>
        <strain evidence="2">Expedition CK06-06</strain>
    </source>
</reference>
<dbReference type="AlphaFoldDB" id="X1DXJ5"/>
<proteinExistence type="predicted"/>
<sequence length="143" mass="17064">CRQYSGNNFYHSLVANTIVESCYVSNRTKEIGYVLPLYLYNDKEKQQQFSLLLQEELATGTRKPNIDLELFNSLENTFSKKLSPEEIFYYIYGILYSNIYRKRYQEFLKIDFPRVPITKNYKLFQKFAEFGKQLVDLHLLKSP</sequence>
<evidence type="ECO:0000313" key="2">
    <source>
        <dbReference type="EMBL" id="GAH12935.1"/>
    </source>
</evidence>
<dbReference type="InterPro" id="IPR041635">
    <property type="entry name" value="Type_ISP_LLaBIII_C"/>
</dbReference>
<evidence type="ECO:0000259" key="1">
    <source>
        <dbReference type="Pfam" id="PF18135"/>
    </source>
</evidence>
<protein>
    <recommendedName>
        <fullName evidence="1">Type ISP restriction-modification enzyme LLaBIII C-terminal specificity domain-containing protein</fullName>
    </recommendedName>
</protein>
<gene>
    <name evidence="2" type="ORF">S01H4_63245</name>
</gene>
<feature type="non-terminal residue" evidence="2">
    <location>
        <position position="143"/>
    </location>
</feature>
<feature type="domain" description="Type ISP restriction-modification enzyme LLaBIII C-terminal specificity" evidence="1">
    <location>
        <begin position="5"/>
        <end position="141"/>
    </location>
</feature>
<dbReference type="Pfam" id="PF18135">
    <property type="entry name" value="Type_ISP_C"/>
    <property type="match status" value="1"/>
</dbReference>
<feature type="non-terminal residue" evidence="2">
    <location>
        <position position="1"/>
    </location>
</feature>
<comment type="caution">
    <text evidence="2">The sequence shown here is derived from an EMBL/GenBank/DDBJ whole genome shotgun (WGS) entry which is preliminary data.</text>
</comment>
<organism evidence="2">
    <name type="scientific">marine sediment metagenome</name>
    <dbReference type="NCBI Taxonomy" id="412755"/>
    <lineage>
        <taxon>unclassified sequences</taxon>
        <taxon>metagenomes</taxon>
        <taxon>ecological metagenomes</taxon>
    </lineage>
</organism>